<evidence type="ECO:0000313" key="3">
    <source>
        <dbReference type="Proteomes" id="UP000772434"/>
    </source>
</evidence>
<accession>A0A9P5Q1R6</accession>
<sequence length="344" mass="38361">MIPLESLSISSTVSFSYIDTGKPSNASYTTIFAIPGLGSTAHIFDQIHAIAPAAGIRFVSINRRSYGSTTAYSSDEVSILIKGTEKQKTVFLSERGHEIALFIDSFSQKYQLPPISPDGRTGGAILIGWSLGNAVSIAAIAYADTLPSNVHSRFSRCIRRLVIHEPPSEVLGFDPPTKHWVPLLDTSLPEELRMPAFNQWITGYFKHSDLSKRDLDSLSYIIPATFRPPTIFNMSEEQVKKNFFSGPATLLDASWINFKAQFLVSFNKAVFDPNVRAKFSRMKVSYFSGDVSPSLGPAVFWKVEDEVKERGDSIHCELIHGFNHFPHWDEPKRTLQVYLNGGEH</sequence>
<dbReference type="SUPFAM" id="SSF53474">
    <property type="entry name" value="alpha/beta-Hydrolases"/>
    <property type="match status" value="1"/>
</dbReference>
<keyword evidence="3" id="KW-1185">Reference proteome</keyword>
<dbReference type="AlphaFoldDB" id="A0A9P5Q1R6"/>
<evidence type="ECO:0000259" key="1">
    <source>
        <dbReference type="Pfam" id="PF12697"/>
    </source>
</evidence>
<proteinExistence type="predicted"/>
<feature type="domain" description="AB hydrolase-1" evidence="1">
    <location>
        <begin position="34"/>
        <end position="206"/>
    </location>
</feature>
<organism evidence="2 3">
    <name type="scientific">Rhodocollybia butyracea</name>
    <dbReference type="NCBI Taxonomy" id="206335"/>
    <lineage>
        <taxon>Eukaryota</taxon>
        <taxon>Fungi</taxon>
        <taxon>Dikarya</taxon>
        <taxon>Basidiomycota</taxon>
        <taxon>Agaricomycotina</taxon>
        <taxon>Agaricomycetes</taxon>
        <taxon>Agaricomycetidae</taxon>
        <taxon>Agaricales</taxon>
        <taxon>Marasmiineae</taxon>
        <taxon>Omphalotaceae</taxon>
        <taxon>Rhodocollybia</taxon>
    </lineage>
</organism>
<dbReference type="InterPro" id="IPR029058">
    <property type="entry name" value="AB_hydrolase_fold"/>
</dbReference>
<dbReference type="Gene3D" id="3.40.50.1820">
    <property type="entry name" value="alpha/beta hydrolase"/>
    <property type="match status" value="1"/>
</dbReference>
<dbReference type="EMBL" id="JADNRY010000020">
    <property type="protein sequence ID" value="KAF9073072.1"/>
    <property type="molecule type" value="Genomic_DNA"/>
</dbReference>
<reference evidence="2" key="1">
    <citation type="submission" date="2020-11" db="EMBL/GenBank/DDBJ databases">
        <authorList>
            <consortium name="DOE Joint Genome Institute"/>
            <person name="Ahrendt S."/>
            <person name="Riley R."/>
            <person name="Andreopoulos W."/>
            <person name="Labutti K."/>
            <person name="Pangilinan J."/>
            <person name="Ruiz-Duenas F.J."/>
            <person name="Barrasa J.M."/>
            <person name="Sanchez-Garcia M."/>
            <person name="Camarero S."/>
            <person name="Miyauchi S."/>
            <person name="Serrano A."/>
            <person name="Linde D."/>
            <person name="Babiker R."/>
            <person name="Drula E."/>
            <person name="Ayuso-Fernandez I."/>
            <person name="Pacheco R."/>
            <person name="Padilla G."/>
            <person name="Ferreira P."/>
            <person name="Barriuso J."/>
            <person name="Kellner H."/>
            <person name="Castanera R."/>
            <person name="Alfaro M."/>
            <person name="Ramirez L."/>
            <person name="Pisabarro A.G."/>
            <person name="Kuo A."/>
            <person name="Tritt A."/>
            <person name="Lipzen A."/>
            <person name="He G."/>
            <person name="Yan M."/>
            <person name="Ng V."/>
            <person name="Cullen D."/>
            <person name="Martin F."/>
            <person name="Rosso M.-N."/>
            <person name="Henrissat B."/>
            <person name="Hibbett D."/>
            <person name="Martinez A.T."/>
            <person name="Grigoriev I.V."/>
        </authorList>
    </citation>
    <scope>NUCLEOTIDE SEQUENCE</scope>
    <source>
        <strain evidence="2">AH 40177</strain>
    </source>
</reference>
<protein>
    <recommendedName>
        <fullName evidence="1">AB hydrolase-1 domain-containing protein</fullName>
    </recommendedName>
</protein>
<evidence type="ECO:0000313" key="2">
    <source>
        <dbReference type="EMBL" id="KAF9073072.1"/>
    </source>
</evidence>
<gene>
    <name evidence="2" type="ORF">BDP27DRAFT_1216641</name>
</gene>
<dbReference type="Proteomes" id="UP000772434">
    <property type="component" value="Unassembled WGS sequence"/>
</dbReference>
<comment type="caution">
    <text evidence="2">The sequence shown here is derived from an EMBL/GenBank/DDBJ whole genome shotgun (WGS) entry which is preliminary data.</text>
</comment>
<name>A0A9P5Q1R6_9AGAR</name>
<dbReference type="OrthoDB" id="3251587at2759"/>
<dbReference type="InterPro" id="IPR000073">
    <property type="entry name" value="AB_hydrolase_1"/>
</dbReference>
<dbReference type="Pfam" id="PF12697">
    <property type="entry name" value="Abhydrolase_6"/>
    <property type="match status" value="1"/>
</dbReference>